<dbReference type="GO" id="GO:0008033">
    <property type="term" value="P:tRNA processing"/>
    <property type="evidence" value="ECO:0007669"/>
    <property type="project" value="UniProtKB-KW"/>
</dbReference>
<evidence type="ECO:0000313" key="6">
    <source>
        <dbReference type="Proteomes" id="UP001154114"/>
    </source>
</evidence>
<keyword evidence="3" id="KW-0862">Zinc</keyword>
<keyword evidence="1" id="KW-0819">tRNA processing</keyword>
<dbReference type="Gene3D" id="6.20.50.20">
    <property type="match status" value="1"/>
</dbReference>
<dbReference type="GO" id="GO:0005655">
    <property type="term" value="C:nucleolar ribonuclease P complex"/>
    <property type="evidence" value="ECO:0007669"/>
    <property type="project" value="TreeGrafter"/>
</dbReference>
<reference evidence="5" key="1">
    <citation type="submission" date="2021-12" db="EMBL/GenBank/DDBJ databases">
        <authorList>
            <person name="King R."/>
        </authorList>
    </citation>
    <scope>NUCLEOTIDE SEQUENCE</scope>
</reference>
<dbReference type="GO" id="GO:0046872">
    <property type="term" value="F:metal ion binding"/>
    <property type="evidence" value="ECO:0007669"/>
    <property type="project" value="UniProtKB-KW"/>
</dbReference>
<name>A0A9P0BS52_CHRIL</name>
<evidence type="ECO:0000256" key="3">
    <source>
        <dbReference type="ARBA" id="ARBA00022833"/>
    </source>
</evidence>
<evidence type="ECO:0000256" key="4">
    <source>
        <dbReference type="ARBA" id="ARBA00038402"/>
    </source>
</evidence>
<evidence type="ECO:0000256" key="1">
    <source>
        <dbReference type="ARBA" id="ARBA00022694"/>
    </source>
</evidence>
<organism evidence="5 6">
    <name type="scientific">Chrysodeixis includens</name>
    <name type="common">Soybean looper</name>
    <name type="synonym">Pseudoplusia includens</name>
    <dbReference type="NCBI Taxonomy" id="689277"/>
    <lineage>
        <taxon>Eukaryota</taxon>
        <taxon>Metazoa</taxon>
        <taxon>Ecdysozoa</taxon>
        <taxon>Arthropoda</taxon>
        <taxon>Hexapoda</taxon>
        <taxon>Insecta</taxon>
        <taxon>Pterygota</taxon>
        <taxon>Neoptera</taxon>
        <taxon>Endopterygota</taxon>
        <taxon>Lepidoptera</taxon>
        <taxon>Glossata</taxon>
        <taxon>Ditrysia</taxon>
        <taxon>Noctuoidea</taxon>
        <taxon>Noctuidae</taxon>
        <taxon>Plusiinae</taxon>
        <taxon>Chrysodeixis</taxon>
    </lineage>
</organism>
<dbReference type="PANTHER" id="PTHR14742">
    <property type="entry name" value="RIBONUCLEASE P SUBUNIT P21"/>
    <property type="match status" value="1"/>
</dbReference>
<gene>
    <name evidence="5" type="ORF">CINC_LOCUS6357</name>
</gene>
<proteinExistence type="inferred from homology"/>
<dbReference type="Proteomes" id="UP001154114">
    <property type="component" value="Chromosome 20"/>
</dbReference>
<evidence type="ECO:0000313" key="5">
    <source>
        <dbReference type="EMBL" id="CAH0594401.1"/>
    </source>
</evidence>
<evidence type="ECO:0000256" key="2">
    <source>
        <dbReference type="ARBA" id="ARBA00022723"/>
    </source>
</evidence>
<dbReference type="OrthoDB" id="128536at2759"/>
<dbReference type="AlphaFoldDB" id="A0A9P0BS52"/>
<keyword evidence="2" id="KW-0479">Metal-binding</keyword>
<comment type="similarity">
    <text evidence="4">Belongs to the eukaryotic/archaeal RNase P protein component 4 family.</text>
</comment>
<protein>
    <submittedName>
        <fullName evidence="5">Uncharacterized protein</fullName>
    </submittedName>
</protein>
<keyword evidence="6" id="KW-1185">Reference proteome</keyword>
<sequence length="120" mass="13834">MRKVQGNDSFQRMNYLYQISKDMADKNPILSAYYGNLIIGVAKKTVLKVHPDIKRQLCKKCRCFLVHNVTANMKIKKKNKSKTVELQCSTCGAKRSFPAKTDKDYRVWVEKPDAVVEVIH</sequence>
<dbReference type="PANTHER" id="PTHR14742:SF0">
    <property type="entry name" value="RIBONUCLEASE P PROTEIN SUBUNIT P21"/>
    <property type="match status" value="1"/>
</dbReference>
<dbReference type="InterPro" id="IPR007175">
    <property type="entry name" value="Rpr2/Snm1/Rpp21"/>
</dbReference>
<accession>A0A9P0BS52</accession>
<dbReference type="EMBL" id="LR824023">
    <property type="protein sequence ID" value="CAH0594401.1"/>
    <property type="molecule type" value="Genomic_DNA"/>
</dbReference>
<dbReference type="Pfam" id="PF04032">
    <property type="entry name" value="Rpr2"/>
    <property type="match status" value="1"/>
</dbReference>